<reference evidence="1 2" key="1">
    <citation type="submission" date="2023-09" db="EMBL/GenBank/DDBJ databases">
        <authorList>
            <person name="Rey-Velasco X."/>
        </authorList>
    </citation>
    <scope>NUCLEOTIDE SEQUENCE [LARGE SCALE GENOMIC DNA]</scope>
    <source>
        <strain evidence="1 2">P117</strain>
    </source>
</reference>
<gene>
    <name evidence="1" type="ORF">RM552_14350</name>
</gene>
<dbReference type="InterPro" id="IPR021378">
    <property type="entry name" value="DUF3010"/>
</dbReference>
<dbReference type="EMBL" id="JAVRHX010000004">
    <property type="protein sequence ID" value="MDT0596032.1"/>
    <property type="molecule type" value="Genomic_DNA"/>
</dbReference>
<sequence length="146" mass="16499">MLVCGVEIKGTEAVICLLSFHDGLVSIPDCRSRKIDFNKQNRASDLKYFQSTFRKLMQDYKVELVVVKERPLKGKFAGGALGFKMEAAIQMLEDIDVELMSSAKLKESLKRNPLSVAFSETGLKVFQQTAFEVAYATHMNKHYNLD</sequence>
<evidence type="ECO:0000313" key="2">
    <source>
        <dbReference type="Proteomes" id="UP001253545"/>
    </source>
</evidence>
<dbReference type="RefSeq" id="WP_311369545.1">
    <property type="nucleotide sequence ID" value="NZ_JAVRHX010000004.1"/>
</dbReference>
<name>A0ABU2ZX80_9ALTE</name>
<protein>
    <submittedName>
        <fullName evidence="1">DUF3010 family protein</fullName>
    </submittedName>
</protein>
<dbReference type="Proteomes" id="UP001253545">
    <property type="component" value="Unassembled WGS sequence"/>
</dbReference>
<organism evidence="1 2">
    <name type="scientific">Glaciecola petra</name>
    <dbReference type="NCBI Taxonomy" id="3075602"/>
    <lineage>
        <taxon>Bacteria</taxon>
        <taxon>Pseudomonadati</taxon>
        <taxon>Pseudomonadota</taxon>
        <taxon>Gammaproteobacteria</taxon>
        <taxon>Alteromonadales</taxon>
        <taxon>Alteromonadaceae</taxon>
        <taxon>Glaciecola</taxon>
    </lineage>
</organism>
<evidence type="ECO:0000313" key="1">
    <source>
        <dbReference type="EMBL" id="MDT0596032.1"/>
    </source>
</evidence>
<accession>A0ABU2ZX80</accession>
<comment type="caution">
    <text evidence="1">The sequence shown here is derived from an EMBL/GenBank/DDBJ whole genome shotgun (WGS) entry which is preliminary data.</text>
</comment>
<proteinExistence type="predicted"/>
<dbReference type="Pfam" id="PF11215">
    <property type="entry name" value="DUF3010"/>
    <property type="match status" value="1"/>
</dbReference>
<keyword evidence="2" id="KW-1185">Reference proteome</keyword>